<dbReference type="EMBL" id="CP141881">
    <property type="protein sequence ID" value="WRT63749.1"/>
    <property type="molecule type" value="Genomic_DNA"/>
</dbReference>
<feature type="region of interest" description="Disordered" evidence="1">
    <location>
        <begin position="1"/>
        <end position="21"/>
    </location>
</feature>
<evidence type="ECO:0000313" key="2">
    <source>
        <dbReference type="EMBL" id="WRT63749.1"/>
    </source>
</evidence>
<feature type="region of interest" description="Disordered" evidence="1">
    <location>
        <begin position="262"/>
        <end position="282"/>
    </location>
</feature>
<dbReference type="RefSeq" id="XP_062788489.1">
    <property type="nucleotide sequence ID" value="XM_062932438.1"/>
</dbReference>
<feature type="region of interest" description="Disordered" evidence="1">
    <location>
        <begin position="178"/>
        <end position="203"/>
    </location>
</feature>
<sequence length="329" mass="35396">MSNQIDKSITLNTRSDSGTNFGSAKSFSVLNGNGNSNGKRLSLTGLINLSINIPSPPIKLKALARKLSPSSRNPSLSRKSSPASTILTSPINPENRHTPKQSCTMPTISPIITSVTQPPSSFSRRSPYISRNSSCADDLTALSEVDESIQHDSIHVDTSISPITPKSCSGIWLCSRPSPSPSTKGVDRPAYTAPRSSRSVSRCKNKPLVVRSTSTGRLASEFDEDGRVMCLSGHSDRVLRPVPDASRPPSLTSHSTPALIRAKSYQSSKSTPTSPIEKPSIHPVRTISEFGSQSSTERLVATSSLLLTRTNSFGSWRKKAWQVGKSVRV</sequence>
<dbReference type="Proteomes" id="UP001329825">
    <property type="component" value="Chromosome 1"/>
</dbReference>
<feature type="compositionally biased region" description="Polar residues" evidence="1">
    <location>
        <begin position="83"/>
        <end position="92"/>
    </location>
</feature>
<dbReference type="GeneID" id="87952805"/>
<evidence type="ECO:0000313" key="3">
    <source>
        <dbReference type="Proteomes" id="UP001329825"/>
    </source>
</evidence>
<feature type="compositionally biased region" description="Polar residues" evidence="1">
    <location>
        <begin position="264"/>
        <end position="274"/>
    </location>
</feature>
<evidence type="ECO:0008006" key="4">
    <source>
        <dbReference type="Google" id="ProtNLM"/>
    </source>
</evidence>
<feature type="compositionally biased region" description="Low complexity" evidence="1">
    <location>
        <begin position="65"/>
        <end position="82"/>
    </location>
</feature>
<organism evidence="2 3">
    <name type="scientific">Kwoniella shivajii</name>
    <dbReference type="NCBI Taxonomy" id="564305"/>
    <lineage>
        <taxon>Eukaryota</taxon>
        <taxon>Fungi</taxon>
        <taxon>Dikarya</taxon>
        <taxon>Basidiomycota</taxon>
        <taxon>Agaricomycotina</taxon>
        <taxon>Tremellomycetes</taxon>
        <taxon>Tremellales</taxon>
        <taxon>Cryptococcaceae</taxon>
        <taxon>Kwoniella</taxon>
    </lineage>
</organism>
<feature type="region of interest" description="Disordered" evidence="1">
    <location>
        <begin position="65"/>
        <end position="106"/>
    </location>
</feature>
<protein>
    <recommendedName>
        <fullName evidence="4">Ig-like domain-containing protein</fullName>
    </recommendedName>
</protein>
<keyword evidence="3" id="KW-1185">Reference proteome</keyword>
<name>A0ABZ1CQU0_9TREE</name>
<reference evidence="2 3" key="1">
    <citation type="submission" date="2024-01" db="EMBL/GenBank/DDBJ databases">
        <title>Comparative genomics of Cryptococcus and Kwoniella reveals pathogenesis evolution and contrasting modes of karyotype evolution via chromosome fusion or intercentromeric recombination.</title>
        <authorList>
            <person name="Coelho M.A."/>
            <person name="David-Palma M."/>
            <person name="Shea T."/>
            <person name="Bowers K."/>
            <person name="McGinley-Smith S."/>
            <person name="Mohammad A.W."/>
            <person name="Gnirke A."/>
            <person name="Yurkov A.M."/>
            <person name="Nowrousian M."/>
            <person name="Sun S."/>
            <person name="Cuomo C.A."/>
            <person name="Heitman J."/>
        </authorList>
    </citation>
    <scope>NUCLEOTIDE SEQUENCE [LARGE SCALE GENOMIC DNA]</scope>
    <source>
        <strain evidence="2">CBS 11374</strain>
    </source>
</reference>
<evidence type="ECO:0000256" key="1">
    <source>
        <dbReference type="SAM" id="MobiDB-lite"/>
    </source>
</evidence>
<gene>
    <name evidence="2" type="ORF">IL334_000674</name>
</gene>
<proteinExistence type="predicted"/>
<accession>A0ABZ1CQU0</accession>